<organism evidence="2 3">
    <name type="scientific">Thermanaerovibrio acidaminovorans (strain ATCC 49978 / DSM 6589 / Su883)</name>
    <name type="common">Selenomonas acidaminovorans</name>
    <dbReference type="NCBI Taxonomy" id="525903"/>
    <lineage>
        <taxon>Bacteria</taxon>
        <taxon>Thermotogati</taxon>
        <taxon>Synergistota</taxon>
        <taxon>Synergistia</taxon>
        <taxon>Synergistales</taxon>
        <taxon>Synergistaceae</taxon>
        <taxon>Thermanaerovibrio</taxon>
    </lineage>
</organism>
<dbReference type="OrthoDB" id="4252at2"/>
<dbReference type="KEGG" id="tai:Taci_1586"/>
<dbReference type="PANTHER" id="PTHR43236:SF1">
    <property type="entry name" value="BLL7220 PROTEIN"/>
    <property type="match status" value="1"/>
</dbReference>
<dbReference type="Gene3D" id="1.10.10.2910">
    <property type="match status" value="1"/>
</dbReference>
<evidence type="ECO:0000259" key="1">
    <source>
        <dbReference type="Pfam" id="PF06114"/>
    </source>
</evidence>
<name>D1B716_THEAS</name>
<dbReference type="EMBL" id="CP001818">
    <property type="protein sequence ID" value="ACZ19807.1"/>
    <property type="molecule type" value="Genomic_DNA"/>
</dbReference>
<dbReference type="PANTHER" id="PTHR43236">
    <property type="entry name" value="ANTITOXIN HIGA1"/>
    <property type="match status" value="1"/>
</dbReference>
<evidence type="ECO:0000313" key="2">
    <source>
        <dbReference type="EMBL" id="ACZ19807.1"/>
    </source>
</evidence>
<dbReference type="Proteomes" id="UP000002030">
    <property type="component" value="Chromosome"/>
</dbReference>
<protein>
    <recommendedName>
        <fullName evidence="1">IrrE N-terminal-like domain-containing protein</fullName>
    </recommendedName>
</protein>
<dbReference type="EnsemblBacteria" id="ACZ19807">
    <property type="protein sequence ID" value="ACZ19807"/>
    <property type="gene ID" value="Taci_1586"/>
</dbReference>
<dbReference type="eggNOG" id="COG2856">
    <property type="taxonomic scope" value="Bacteria"/>
</dbReference>
<accession>D1B716</accession>
<dbReference type="InterPro" id="IPR010359">
    <property type="entry name" value="IrrE_HExxH"/>
</dbReference>
<dbReference type="STRING" id="525903.Taci_1586"/>
<dbReference type="HOGENOM" id="CLU_1947800_0_0_0"/>
<evidence type="ECO:0000313" key="3">
    <source>
        <dbReference type="Proteomes" id="UP000002030"/>
    </source>
</evidence>
<proteinExistence type="predicted"/>
<keyword evidence="3" id="KW-1185">Reference proteome</keyword>
<feature type="domain" description="IrrE N-terminal-like" evidence="1">
    <location>
        <begin position="13"/>
        <end position="123"/>
    </location>
</feature>
<sequence length="129" mass="14350">MAGLPVDLGDLASRLGVRVLLCQGLGVRGALVTGRRSIVLVDRSLSVFQRRFTAAHELGHLMIHRTGAGRPWEETQADRFASELLVPSWAISPQWLEGLDPHEAAMWVSRRFLVSRSCALRRLRRLGLA</sequence>
<dbReference type="Pfam" id="PF06114">
    <property type="entry name" value="Peptidase_M78"/>
    <property type="match status" value="1"/>
</dbReference>
<gene>
    <name evidence="2" type="ordered locus">Taci_1586</name>
</gene>
<reference evidence="2 3" key="1">
    <citation type="journal article" date="2009" name="Stand. Genomic Sci.">
        <title>Complete genome sequence of Thermanaerovibrio acidaminovorans type strain (Su883).</title>
        <authorList>
            <person name="Chovatia M."/>
            <person name="Sikorski J."/>
            <person name="Schroder M."/>
            <person name="Lapidus A."/>
            <person name="Nolan M."/>
            <person name="Tice H."/>
            <person name="Glavina Del Rio T."/>
            <person name="Copeland A."/>
            <person name="Cheng J.F."/>
            <person name="Lucas S."/>
            <person name="Chen F."/>
            <person name="Bruce D."/>
            <person name="Goodwin L."/>
            <person name="Pitluck S."/>
            <person name="Ivanova N."/>
            <person name="Mavromatis K."/>
            <person name="Ovchinnikova G."/>
            <person name="Pati A."/>
            <person name="Chen A."/>
            <person name="Palaniappan K."/>
            <person name="Land M."/>
            <person name="Hauser L."/>
            <person name="Chang Y.J."/>
            <person name="Jeffries C.D."/>
            <person name="Chain P."/>
            <person name="Saunders E."/>
            <person name="Detter J.C."/>
            <person name="Brettin T."/>
            <person name="Rohde M."/>
            <person name="Goker M."/>
            <person name="Spring S."/>
            <person name="Bristow J."/>
            <person name="Markowitz V."/>
            <person name="Hugenholtz P."/>
            <person name="Kyrpides N.C."/>
            <person name="Klenk H.P."/>
            <person name="Eisen J.A."/>
        </authorList>
    </citation>
    <scope>NUCLEOTIDE SEQUENCE [LARGE SCALE GENOMIC DNA]</scope>
    <source>
        <strain evidence="3">ATCC 49978 / DSM 6589 / Su883</strain>
    </source>
</reference>
<dbReference type="InterPro" id="IPR052345">
    <property type="entry name" value="Rad_response_metalloprotease"/>
</dbReference>
<dbReference type="AlphaFoldDB" id="D1B716"/>